<evidence type="ECO:0000256" key="18">
    <source>
        <dbReference type="ARBA" id="ARBA00049360"/>
    </source>
</evidence>
<dbReference type="Pfam" id="PF00690">
    <property type="entry name" value="Cation_ATPase_N"/>
    <property type="match status" value="1"/>
</dbReference>
<evidence type="ECO:0000256" key="7">
    <source>
        <dbReference type="ARBA" id="ARBA00022519"/>
    </source>
</evidence>
<dbReference type="InterPro" id="IPR008250">
    <property type="entry name" value="ATPase_P-typ_transduc_dom_A_sf"/>
</dbReference>
<dbReference type="Pfam" id="PF00122">
    <property type="entry name" value="E1-E2_ATPase"/>
    <property type="match status" value="1"/>
</dbReference>
<dbReference type="PRINTS" id="PR01836">
    <property type="entry name" value="MGATPASE"/>
</dbReference>
<dbReference type="SFLD" id="SFLDG00002">
    <property type="entry name" value="C1.7:_P-type_atpase_like"/>
    <property type="match status" value="1"/>
</dbReference>
<dbReference type="EC" id="7.2.2.14" evidence="4"/>
<keyword evidence="15 20" id="KW-0472">Membrane</keyword>
<feature type="transmembrane region" description="Helical" evidence="20">
    <location>
        <begin position="281"/>
        <end position="307"/>
    </location>
</feature>
<keyword evidence="6" id="KW-1003">Cell membrane</keyword>
<evidence type="ECO:0000256" key="10">
    <source>
        <dbReference type="ARBA" id="ARBA00022741"/>
    </source>
</evidence>
<comment type="similarity">
    <text evidence="3">Belongs to the cation transport ATPase (P-type) (TC 3.A.3) family. Type IIIB subfamily.</text>
</comment>
<feature type="transmembrane region" description="Helical" evidence="20">
    <location>
        <begin position="757"/>
        <end position="774"/>
    </location>
</feature>
<feature type="domain" description="Cation-transporting P-type ATPase N-terminal" evidence="21">
    <location>
        <begin position="17"/>
        <end position="89"/>
    </location>
</feature>
<evidence type="ECO:0000256" key="11">
    <source>
        <dbReference type="ARBA" id="ARBA00022840"/>
    </source>
</evidence>
<dbReference type="NCBIfam" id="TIGR01524">
    <property type="entry name" value="ATPase-IIIB_Mg"/>
    <property type="match status" value="1"/>
</dbReference>
<evidence type="ECO:0000256" key="13">
    <source>
        <dbReference type="ARBA" id="ARBA00022967"/>
    </source>
</evidence>
<dbReference type="PANTHER" id="PTHR42861">
    <property type="entry name" value="CALCIUM-TRANSPORTING ATPASE"/>
    <property type="match status" value="1"/>
</dbReference>
<dbReference type="Proteomes" id="UP001614394">
    <property type="component" value="Unassembled WGS sequence"/>
</dbReference>
<evidence type="ECO:0000256" key="2">
    <source>
        <dbReference type="ARBA" id="ARBA00004429"/>
    </source>
</evidence>
<dbReference type="Gene3D" id="3.40.50.1000">
    <property type="entry name" value="HAD superfamily/HAD-like"/>
    <property type="match status" value="1"/>
</dbReference>
<keyword evidence="12" id="KW-0460">Magnesium</keyword>
<dbReference type="InterPro" id="IPR023214">
    <property type="entry name" value="HAD_sf"/>
</dbReference>
<accession>A0ABW8C3L5</accession>
<evidence type="ECO:0000256" key="20">
    <source>
        <dbReference type="SAM" id="Phobius"/>
    </source>
</evidence>
<comment type="caution">
    <text evidence="22">The sequence shown here is derived from an EMBL/GenBank/DDBJ whole genome shotgun (WGS) entry which is preliminary data.</text>
</comment>
<dbReference type="InterPro" id="IPR018303">
    <property type="entry name" value="ATPase_P-typ_P_site"/>
</dbReference>
<comment type="catalytic activity">
    <reaction evidence="17">
        <text>Mg(2+)(out) + ATP + H2O = Mg(2+)(in) + ADP + phosphate + H(+)</text>
        <dbReference type="Rhea" id="RHEA:10260"/>
        <dbReference type="ChEBI" id="CHEBI:15377"/>
        <dbReference type="ChEBI" id="CHEBI:15378"/>
        <dbReference type="ChEBI" id="CHEBI:18420"/>
        <dbReference type="ChEBI" id="CHEBI:30616"/>
        <dbReference type="ChEBI" id="CHEBI:43474"/>
        <dbReference type="ChEBI" id="CHEBI:456216"/>
        <dbReference type="EC" id="7.2.2.14"/>
    </reaction>
</comment>
<dbReference type="NCBIfam" id="TIGR01494">
    <property type="entry name" value="ATPase_P-type"/>
    <property type="match status" value="2"/>
</dbReference>
<evidence type="ECO:0000256" key="5">
    <source>
        <dbReference type="ARBA" id="ARBA00013555"/>
    </source>
</evidence>
<dbReference type="SMART" id="SM00831">
    <property type="entry name" value="Cation_ATPase_N"/>
    <property type="match status" value="1"/>
</dbReference>
<feature type="transmembrane region" description="Helical" evidence="20">
    <location>
        <begin position="93"/>
        <end position="109"/>
    </location>
</feature>
<evidence type="ECO:0000313" key="22">
    <source>
        <dbReference type="EMBL" id="MFI9101019.1"/>
    </source>
</evidence>
<feature type="transmembrane region" description="Helical" evidence="20">
    <location>
        <begin position="69"/>
        <end position="87"/>
    </location>
</feature>
<evidence type="ECO:0000256" key="4">
    <source>
        <dbReference type="ARBA" id="ARBA00012786"/>
    </source>
</evidence>
<name>A0ABW8C3L5_9ACTN</name>
<dbReference type="SFLD" id="SFLDS00003">
    <property type="entry name" value="Haloacid_Dehalogenase"/>
    <property type="match status" value="1"/>
</dbReference>
<evidence type="ECO:0000256" key="16">
    <source>
        <dbReference type="ARBA" id="ARBA00029806"/>
    </source>
</evidence>
<feature type="transmembrane region" description="Helical" evidence="20">
    <location>
        <begin position="255"/>
        <end position="275"/>
    </location>
</feature>
<feature type="transmembrane region" description="Helical" evidence="20">
    <location>
        <begin position="816"/>
        <end position="835"/>
    </location>
</feature>
<dbReference type="RefSeq" id="WP_399646937.1">
    <property type="nucleotide sequence ID" value="NZ_JBITYG010000002.1"/>
</dbReference>
<evidence type="ECO:0000256" key="6">
    <source>
        <dbReference type="ARBA" id="ARBA00022475"/>
    </source>
</evidence>
<evidence type="ECO:0000256" key="9">
    <source>
        <dbReference type="ARBA" id="ARBA00022692"/>
    </source>
</evidence>
<keyword evidence="10" id="KW-0547">Nucleotide-binding</keyword>
<protein>
    <recommendedName>
        <fullName evidence="5">Magnesium-transporting ATPase, P-type 1</fullName>
        <ecNumber evidence="4">7.2.2.14</ecNumber>
    </recommendedName>
    <alternativeName>
        <fullName evidence="16">Mg(2+) transport ATPase, P-type 1</fullName>
    </alternativeName>
</protein>
<evidence type="ECO:0000256" key="12">
    <source>
        <dbReference type="ARBA" id="ARBA00022842"/>
    </source>
</evidence>
<dbReference type="InterPro" id="IPR006415">
    <property type="entry name" value="P-type_ATPase_IIIB"/>
</dbReference>
<dbReference type="EMBL" id="JBITYG010000002">
    <property type="protein sequence ID" value="MFI9101019.1"/>
    <property type="molecule type" value="Genomic_DNA"/>
</dbReference>
<organism evidence="22 23">
    <name type="scientific">Streptomyces fildesensis</name>
    <dbReference type="NCBI Taxonomy" id="375757"/>
    <lineage>
        <taxon>Bacteria</taxon>
        <taxon>Bacillati</taxon>
        <taxon>Actinomycetota</taxon>
        <taxon>Actinomycetes</taxon>
        <taxon>Kitasatosporales</taxon>
        <taxon>Streptomycetaceae</taxon>
        <taxon>Streptomyces</taxon>
    </lineage>
</organism>
<dbReference type="InterPro" id="IPR059000">
    <property type="entry name" value="ATPase_P-type_domA"/>
</dbReference>
<dbReference type="InterPro" id="IPR006068">
    <property type="entry name" value="ATPase_P-typ_cation-transptr_C"/>
</dbReference>
<keyword evidence="8" id="KW-0597">Phosphoprotein</keyword>
<comment type="subcellular location">
    <subcellularLocation>
        <location evidence="2">Cell inner membrane</location>
        <topology evidence="2">Multi-pass membrane protein</topology>
    </subcellularLocation>
</comment>
<feature type="region of interest" description="Disordered" evidence="19">
    <location>
        <begin position="848"/>
        <end position="879"/>
    </location>
</feature>
<dbReference type="Pfam" id="PF00689">
    <property type="entry name" value="Cation_ATPase_C"/>
    <property type="match status" value="1"/>
</dbReference>
<dbReference type="SUPFAM" id="SSF56784">
    <property type="entry name" value="HAD-like"/>
    <property type="match status" value="1"/>
</dbReference>
<evidence type="ECO:0000256" key="19">
    <source>
        <dbReference type="SAM" id="MobiDB-lite"/>
    </source>
</evidence>
<keyword evidence="11" id="KW-0067">ATP-binding</keyword>
<keyword evidence="23" id="KW-1185">Reference proteome</keyword>
<reference evidence="22 23" key="1">
    <citation type="submission" date="2024-10" db="EMBL/GenBank/DDBJ databases">
        <title>The Natural Products Discovery Center: Release of the First 8490 Sequenced Strains for Exploring Actinobacteria Biosynthetic Diversity.</title>
        <authorList>
            <person name="Kalkreuter E."/>
            <person name="Kautsar S.A."/>
            <person name="Yang D."/>
            <person name="Bader C.D."/>
            <person name="Teijaro C.N."/>
            <person name="Fluegel L."/>
            <person name="Davis C.M."/>
            <person name="Simpson J.R."/>
            <person name="Lauterbach L."/>
            <person name="Steele A.D."/>
            <person name="Gui C."/>
            <person name="Meng S."/>
            <person name="Li G."/>
            <person name="Viehrig K."/>
            <person name="Ye F."/>
            <person name="Su P."/>
            <person name="Kiefer A.F."/>
            <person name="Nichols A."/>
            <person name="Cepeda A.J."/>
            <person name="Yan W."/>
            <person name="Fan B."/>
            <person name="Jiang Y."/>
            <person name="Adhikari A."/>
            <person name="Zheng C.-J."/>
            <person name="Schuster L."/>
            <person name="Cowan T.M."/>
            <person name="Smanski M.J."/>
            <person name="Chevrette M.G."/>
            <person name="De Carvalho L.P.S."/>
            <person name="Shen B."/>
        </authorList>
    </citation>
    <scope>NUCLEOTIDE SEQUENCE [LARGE SCALE GENOMIC DNA]</scope>
    <source>
        <strain evidence="22 23">NPDC053399</strain>
    </source>
</reference>
<sequence>MTVLASAPQATGSGITAAAGRSGDDALRAAGTTRDGLSAREAAERLRTWGPNAVSSHRARLPAVLWRQLRSPLLGLLLVAATASYFVGQRGDAVIIGAIVALSVGLGFVNEYRAEKAAEALHGQIHHEAVVRRDGLPRKVDVTELVPGDVVELRLGEIVPADIRLLDVVSLECDESVLTGESLPLPKGTSAVPSGTPLAELSGCALMGTVVHAGSGRGVVVTTGAATEFGKIAAGLGTHQLETEFQVGLRRFSMLLVYVAGALTTSIFAVNVLLHKPLLEALLFSLAIAVGITPQLLPAVVSTSLAAGSRRMSRRKVLVKRLVCIEDLGDVDVLFTDKTGTLTAGRIDFMRALPADGSTADALLRWGLLCTESGGADGPAVGGNPLDEALWESAASQSLRGTLAGSTRLGLLPFDHDRRMVSAVVRDSAGVTTLVTKGAPESVLERCVDVPDAAREALAAEFAAGNRVVAVATRTPVGEERPTAADERGLHLAGLLVFLDPPKPDAAAALLRLAGLGITVKVVTGDNPAVAVKVCDDLGLPAGRALTGVDLDALDDAELAAAIVRTTVFARVSPEHKARIVRIQRTTGGDVAFLGDGVNDALALHAADVGISVESGTDVAKDAADVILLEKDLDVLADGVVEGRRIFANTIKYVLMGTSSNFGNMFSAAGASLFLGFLPMLPSQILLNNLLYDTSQLAIPTDHVDEEQLRRPSHWDIGFIRRFMVCFGPISSVFDFATFGVMLWVFHSGPVQFRTGWFVESLATQALVIFAIRTRRSPFWRSRPSLPLTLAAFGVVAVGAVLPATPLAHTLGFAPLPLGFFAALVAMVVCYLGLIEIGKRLFYRQQSAAPTDPTDPIRRRDPHRRLRRRGAGFSVPGRLGHRRHPLRVN</sequence>
<dbReference type="PROSITE" id="PS00154">
    <property type="entry name" value="ATPASE_E1_E2"/>
    <property type="match status" value="1"/>
</dbReference>
<dbReference type="Gene3D" id="2.70.150.10">
    <property type="entry name" value="Calcium-transporting ATPase, cytoplasmic transduction domain A"/>
    <property type="match status" value="1"/>
</dbReference>
<dbReference type="InterPro" id="IPR001757">
    <property type="entry name" value="P_typ_ATPase"/>
</dbReference>
<comment type="function">
    <text evidence="1">Mediates magnesium influx to the cytosol.</text>
</comment>
<dbReference type="InterPro" id="IPR044492">
    <property type="entry name" value="P_typ_ATPase_HD_dom"/>
</dbReference>
<gene>
    <name evidence="22" type="primary">mgtA</name>
    <name evidence="22" type="ORF">ACIGXA_10885</name>
</gene>
<evidence type="ECO:0000259" key="21">
    <source>
        <dbReference type="SMART" id="SM00831"/>
    </source>
</evidence>
<keyword evidence="9 20" id="KW-0812">Transmembrane</keyword>
<evidence type="ECO:0000256" key="1">
    <source>
        <dbReference type="ARBA" id="ARBA00003954"/>
    </source>
</evidence>
<dbReference type="Pfam" id="PF00702">
    <property type="entry name" value="Hydrolase"/>
    <property type="match status" value="1"/>
</dbReference>
<dbReference type="SUPFAM" id="SSF81665">
    <property type="entry name" value="Calcium ATPase, transmembrane domain M"/>
    <property type="match status" value="1"/>
</dbReference>
<proteinExistence type="inferred from homology"/>
<feature type="transmembrane region" description="Helical" evidence="20">
    <location>
        <begin position="719"/>
        <end position="745"/>
    </location>
</feature>
<dbReference type="Gene3D" id="1.20.1110.10">
    <property type="entry name" value="Calcium-transporting ATPase, transmembrane domain"/>
    <property type="match status" value="1"/>
</dbReference>
<evidence type="ECO:0000256" key="15">
    <source>
        <dbReference type="ARBA" id="ARBA00023136"/>
    </source>
</evidence>
<evidence type="ECO:0000256" key="14">
    <source>
        <dbReference type="ARBA" id="ARBA00022989"/>
    </source>
</evidence>
<keyword evidence="7" id="KW-0997">Cell inner membrane</keyword>
<dbReference type="InterPro" id="IPR004014">
    <property type="entry name" value="ATPase_P-typ_cation-transptr_N"/>
</dbReference>
<dbReference type="SUPFAM" id="SSF81660">
    <property type="entry name" value="Metal cation-transporting ATPase, ATP-binding domain N"/>
    <property type="match status" value="1"/>
</dbReference>
<evidence type="ECO:0000256" key="3">
    <source>
        <dbReference type="ARBA" id="ARBA00008746"/>
    </source>
</evidence>
<feature type="compositionally biased region" description="Basic residues" evidence="19">
    <location>
        <begin position="860"/>
        <end position="870"/>
    </location>
</feature>
<dbReference type="SUPFAM" id="SSF81653">
    <property type="entry name" value="Calcium ATPase, transduction domain A"/>
    <property type="match status" value="1"/>
</dbReference>
<evidence type="ECO:0000313" key="23">
    <source>
        <dbReference type="Proteomes" id="UP001614394"/>
    </source>
</evidence>
<feature type="transmembrane region" description="Helical" evidence="20">
    <location>
        <begin position="786"/>
        <end position="804"/>
    </location>
</feature>
<dbReference type="Gene3D" id="3.40.1110.10">
    <property type="entry name" value="Calcium-transporting ATPase, cytoplasmic domain N"/>
    <property type="match status" value="1"/>
</dbReference>
<dbReference type="SFLD" id="SFLDF00027">
    <property type="entry name" value="p-type_atpase"/>
    <property type="match status" value="1"/>
</dbReference>
<evidence type="ECO:0000256" key="17">
    <source>
        <dbReference type="ARBA" id="ARBA00047295"/>
    </source>
</evidence>
<keyword evidence="14 20" id="KW-1133">Transmembrane helix</keyword>
<keyword evidence="13" id="KW-1278">Translocase</keyword>
<dbReference type="InterPro" id="IPR023299">
    <property type="entry name" value="ATPase_P-typ_cyto_dom_N"/>
</dbReference>
<comment type="catalytic activity">
    <reaction evidence="18">
        <text>ATP + H2O = ADP + phosphate + H(+)</text>
        <dbReference type="Rhea" id="RHEA:13065"/>
        <dbReference type="ChEBI" id="CHEBI:15377"/>
        <dbReference type="ChEBI" id="CHEBI:15378"/>
        <dbReference type="ChEBI" id="CHEBI:30616"/>
        <dbReference type="ChEBI" id="CHEBI:43474"/>
        <dbReference type="ChEBI" id="CHEBI:456216"/>
    </reaction>
</comment>
<dbReference type="InterPro" id="IPR036412">
    <property type="entry name" value="HAD-like_sf"/>
</dbReference>
<dbReference type="InterPro" id="IPR023298">
    <property type="entry name" value="ATPase_P-typ_TM_dom_sf"/>
</dbReference>
<evidence type="ECO:0000256" key="8">
    <source>
        <dbReference type="ARBA" id="ARBA00022553"/>
    </source>
</evidence>